<dbReference type="AlphaFoldDB" id="A0AAV8SD93"/>
<gene>
    <name evidence="9" type="ORF">K2173_013920</name>
</gene>
<dbReference type="GO" id="GO:0005634">
    <property type="term" value="C:nucleus"/>
    <property type="evidence" value="ECO:0007669"/>
    <property type="project" value="UniProtKB-SubCell"/>
</dbReference>
<dbReference type="PANTHER" id="PTHR28242">
    <property type="entry name" value="PHOSPHORELAY INTERMEDIATE PROTEIN YPD1"/>
    <property type="match status" value="1"/>
</dbReference>
<organism evidence="9 10">
    <name type="scientific">Erythroxylum novogranatense</name>
    <dbReference type="NCBI Taxonomy" id="1862640"/>
    <lineage>
        <taxon>Eukaryota</taxon>
        <taxon>Viridiplantae</taxon>
        <taxon>Streptophyta</taxon>
        <taxon>Embryophyta</taxon>
        <taxon>Tracheophyta</taxon>
        <taxon>Spermatophyta</taxon>
        <taxon>Magnoliopsida</taxon>
        <taxon>eudicotyledons</taxon>
        <taxon>Gunneridae</taxon>
        <taxon>Pentapetalae</taxon>
        <taxon>rosids</taxon>
        <taxon>fabids</taxon>
        <taxon>Malpighiales</taxon>
        <taxon>Erythroxylaceae</taxon>
        <taxon>Erythroxylum</taxon>
    </lineage>
</organism>
<dbReference type="PROSITE" id="PS50894">
    <property type="entry name" value="HPT"/>
    <property type="match status" value="1"/>
</dbReference>
<dbReference type="FunFam" id="1.20.120.160:FF:000001">
    <property type="entry name" value="Histidine-containing phosphotransfer protein 1"/>
    <property type="match status" value="1"/>
</dbReference>
<evidence type="ECO:0000256" key="2">
    <source>
        <dbReference type="ARBA" id="ARBA00022864"/>
    </source>
</evidence>
<dbReference type="GO" id="GO:0009736">
    <property type="term" value="P:cytokinin-activated signaling pathway"/>
    <property type="evidence" value="ECO:0007669"/>
    <property type="project" value="UniProtKB-KW"/>
</dbReference>
<reference evidence="9 10" key="1">
    <citation type="submission" date="2021-09" db="EMBL/GenBank/DDBJ databases">
        <title>Genomic insights and catalytic innovation underlie evolution of tropane alkaloids biosynthesis.</title>
        <authorList>
            <person name="Wang Y.-J."/>
            <person name="Tian T."/>
            <person name="Huang J.-P."/>
            <person name="Huang S.-X."/>
        </authorList>
    </citation>
    <scope>NUCLEOTIDE SEQUENCE [LARGE SCALE GENOMIC DNA]</scope>
    <source>
        <strain evidence="9">KIB-2018</strain>
        <tissue evidence="9">Leaf</tissue>
    </source>
</reference>
<keyword evidence="3" id="KW-0007">Acetylation</keyword>
<keyword evidence="4 7" id="KW-0902">Two-component regulatory system</keyword>
<protein>
    <recommendedName>
        <fullName evidence="7">Histidine-containing phosphotransfer protein</fullName>
    </recommendedName>
</protein>
<sequence>MSSYNLRQEQRNFIKYLTDQGILDDHFEHILDLRQGESHQFLIDLINMFCSDAESCITQVNKYMNEHIIDYAKVITFVHQIRGSSSSIGGRRMALACRDLRYACDDMDHARCLEYFNMVKEEYQILKDKFNIISQMEININTHEGKKCEP</sequence>
<keyword evidence="10" id="KW-1185">Reference proteome</keyword>
<evidence type="ECO:0000256" key="5">
    <source>
        <dbReference type="ARBA" id="ARBA00023242"/>
    </source>
</evidence>
<evidence type="ECO:0000313" key="10">
    <source>
        <dbReference type="Proteomes" id="UP001159364"/>
    </source>
</evidence>
<feature type="domain" description="HPt" evidence="8">
    <location>
        <begin position="38"/>
        <end position="133"/>
    </location>
</feature>
<dbReference type="InterPro" id="IPR045871">
    <property type="entry name" value="AHP1-5/YPD1"/>
</dbReference>
<dbReference type="EMBL" id="JAIWQS010000011">
    <property type="protein sequence ID" value="KAJ8750005.1"/>
    <property type="molecule type" value="Genomic_DNA"/>
</dbReference>
<evidence type="ECO:0000256" key="1">
    <source>
        <dbReference type="ARBA" id="ARBA00022490"/>
    </source>
</evidence>
<dbReference type="GO" id="GO:0009927">
    <property type="term" value="F:histidine phosphotransfer kinase activity"/>
    <property type="evidence" value="ECO:0007669"/>
    <property type="project" value="UniProtKB-UniRule"/>
</dbReference>
<dbReference type="GO" id="GO:0005829">
    <property type="term" value="C:cytosol"/>
    <property type="evidence" value="ECO:0007669"/>
    <property type="project" value="UniProtKB-SubCell"/>
</dbReference>
<dbReference type="InterPro" id="IPR008207">
    <property type="entry name" value="Sig_transdc_His_kin_Hpt_dom"/>
</dbReference>
<comment type="caution">
    <text evidence="9">The sequence shown here is derived from an EMBL/GenBank/DDBJ whole genome shotgun (WGS) entry which is preliminary data.</text>
</comment>
<dbReference type="Gene3D" id="1.20.120.160">
    <property type="entry name" value="HPT domain"/>
    <property type="match status" value="1"/>
</dbReference>
<proteinExistence type="predicted"/>
<dbReference type="SUPFAM" id="SSF47226">
    <property type="entry name" value="Histidine-containing phosphotransfer domain, HPT domain"/>
    <property type="match status" value="1"/>
</dbReference>
<evidence type="ECO:0000256" key="3">
    <source>
        <dbReference type="ARBA" id="ARBA00022990"/>
    </source>
</evidence>
<comment type="domain">
    <text evidence="7">Histidine-containing phosphotransfer domain (HPt) contains an active histidine that mediates the phosphotransfer.</text>
</comment>
<feature type="modified residue" description="Phosphohistidine" evidence="6">
    <location>
        <position position="79"/>
    </location>
</feature>
<dbReference type="Proteomes" id="UP001159364">
    <property type="component" value="Linkage Group LG11"/>
</dbReference>
<comment type="function">
    <text evidence="7">Functions as a two-component phosphorelay mediators between cytokinin sensor histidine kinases and response regulators (B-type ARRs). Plays an important role in propagating cytokinin signal transduction.</text>
</comment>
<evidence type="ECO:0000256" key="7">
    <source>
        <dbReference type="RuleBase" id="RU369004"/>
    </source>
</evidence>
<keyword evidence="5" id="KW-0539">Nucleus</keyword>
<evidence type="ECO:0000256" key="6">
    <source>
        <dbReference type="PROSITE-ProRule" id="PRU00110"/>
    </source>
</evidence>
<dbReference type="GO" id="GO:0043424">
    <property type="term" value="F:protein histidine kinase binding"/>
    <property type="evidence" value="ECO:0007669"/>
    <property type="project" value="UniProtKB-UniRule"/>
</dbReference>
<accession>A0AAV8SD93</accession>
<dbReference type="GO" id="GO:0000160">
    <property type="term" value="P:phosphorelay signal transduction system"/>
    <property type="evidence" value="ECO:0007669"/>
    <property type="project" value="UniProtKB-UniRule"/>
</dbReference>
<dbReference type="Pfam" id="PF01627">
    <property type="entry name" value="Hpt"/>
    <property type="match status" value="1"/>
</dbReference>
<keyword evidence="2 7" id="KW-0932">Cytokinin signaling pathway</keyword>
<keyword evidence="6" id="KW-0597">Phosphoprotein</keyword>
<evidence type="ECO:0000313" key="9">
    <source>
        <dbReference type="EMBL" id="KAJ8750005.1"/>
    </source>
</evidence>
<evidence type="ECO:0000259" key="8">
    <source>
        <dbReference type="PROSITE" id="PS50894"/>
    </source>
</evidence>
<keyword evidence="1" id="KW-0963">Cytoplasm</keyword>
<comment type="subcellular location">
    <subcellularLocation>
        <location evidence="7">Cytoplasm</location>
        <location evidence="7">Cytosol</location>
    </subcellularLocation>
    <subcellularLocation>
        <location evidence="7">Nucleus</location>
    </subcellularLocation>
</comment>
<dbReference type="InterPro" id="IPR036641">
    <property type="entry name" value="HPT_dom_sf"/>
</dbReference>
<name>A0AAV8SD93_9ROSI</name>
<evidence type="ECO:0000256" key="4">
    <source>
        <dbReference type="ARBA" id="ARBA00023012"/>
    </source>
</evidence>
<dbReference type="PANTHER" id="PTHR28242:SF30">
    <property type="entry name" value="HISTIDINE-CONTAINING PHOSPHOTRANSFER PROTEIN 2"/>
    <property type="match status" value="1"/>
</dbReference>